<sequence>MITGNPTLISAIRDRFAHVDSCPFQGERIFFENAGGALTLKSVVETSAFFAAIPDNQGRDNVAAHALVDKINAAKADMALLMNAQSGQFFMGESGTELLFRVIRTACVNAPKGGKVIGSSIEHPASRSAARRWAEIAGLEYVNVPHDDATGTVTAADYAALMTPDVAVATILHASPVTGMGMDVAAISKAIRAVAPECLIVVDGIQHAAHGQMDLAAYDVDGYVISPYKMFSRHGYGMAWISDRLSAMPHDMLIDAPATGWEFGTRDTGAYATLSDVVAYFDWLGGEVSQETEPRARIEAAGRAIHEYETHLTDSMINGIGNLPGLRDMAHVTILAGADNPAREGLVSIVVKGKPSPEVVRMLNEQGIRTHTRKADHYSGNVLNPLGLPDCIRISLCHYNTEQEVAQLLAALKGLGEAA</sequence>
<dbReference type="Proteomes" id="UP000244810">
    <property type="component" value="Unassembled WGS sequence"/>
</dbReference>
<reference evidence="3 4" key="1">
    <citation type="journal article" date="2011" name="Syst. Appl. Microbiol.">
        <title>Defluviimonas denitrificans gen. nov., sp. nov., and Pararhodobacter aggregans gen. nov., sp. nov., non-phototrophic Rhodobacteraceae from the biofilter of a marine aquaculture.</title>
        <authorList>
            <person name="Foesel B.U."/>
            <person name="Drake H.L."/>
            <person name="Schramm A."/>
        </authorList>
    </citation>
    <scope>NUCLEOTIDE SEQUENCE [LARGE SCALE GENOMIC DNA]</scope>
    <source>
        <strain evidence="3 4">D1-19</strain>
    </source>
</reference>
<dbReference type="InterPro" id="IPR015422">
    <property type="entry name" value="PyrdxlP-dep_Trfase_small"/>
</dbReference>
<dbReference type="Gene3D" id="3.40.640.10">
    <property type="entry name" value="Type I PLP-dependent aspartate aminotransferase-like (Major domain)"/>
    <property type="match status" value="1"/>
</dbReference>
<evidence type="ECO:0000313" key="3">
    <source>
        <dbReference type="EMBL" id="PVE45932.1"/>
    </source>
</evidence>
<name>A0A2T7UML1_9RHOB</name>
<accession>A0A2T7UML1</accession>
<dbReference type="InterPro" id="IPR015421">
    <property type="entry name" value="PyrdxlP-dep_Trfase_major"/>
</dbReference>
<gene>
    <name evidence="3" type="ORF">DDE23_19145</name>
</gene>
<protein>
    <submittedName>
        <fullName evidence="3">Nitrogen fixation protein NifS</fullName>
    </submittedName>
</protein>
<feature type="domain" description="Aminotransferase class V" evidence="2">
    <location>
        <begin position="29"/>
        <end position="246"/>
    </location>
</feature>
<feature type="domain" description="Aminotransferase class V" evidence="2">
    <location>
        <begin position="304"/>
        <end position="408"/>
    </location>
</feature>
<organism evidence="3 4">
    <name type="scientific">Pararhodobacter aggregans</name>
    <dbReference type="NCBI Taxonomy" id="404875"/>
    <lineage>
        <taxon>Bacteria</taxon>
        <taxon>Pseudomonadati</taxon>
        <taxon>Pseudomonadota</taxon>
        <taxon>Alphaproteobacteria</taxon>
        <taxon>Rhodobacterales</taxon>
        <taxon>Paracoccaceae</taxon>
        <taxon>Pararhodobacter</taxon>
    </lineage>
</organism>
<dbReference type="RefSeq" id="WP_107754634.1">
    <property type="nucleotide sequence ID" value="NZ_QBKF01000015.1"/>
</dbReference>
<dbReference type="InterPro" id="IPR000192">
    <property type="entry name" value="Aminotrans_V_dom"/>
</dbReference>
<dbReference type="OrthoDB" id="7801625at2"/>
<proteinExistence type="predicted"/>
<dbReference type="SUPFAM" id="SSF53383">
    <property type="entry name" value="PLP-dependent transferases"/>
    <property type="match status" value="1"/>
</dbReference>
<evidence type="ECO:0000313" key="4">
    <source>
        <dbReference type="Proteomes" id="UP000244810"/>
    </source>
</evidence>
<evidence type="ECO:0000256" key="1">
    <source>
        <dbReference type="ARBA" id="ARBA00022898"/>
    </source>
</evidence>
<dbReference type="AlphaFoldDB" id="A0A2T7UML1"/>
<dbReference type="Gene3D" id="3.90.1150.10">
    <property type="entry name" value="Aspartate Aminotransferase, domain 1"/>
    <property type="match status" value="1"/>
</dbReference>
<dbReference type="PANTHER" id="PTHR43586">
    <property type="entry name" value="CYSTEINE DESULFURASE"/>
    <property type="match status" value="1"/>
</dbReference>
<dbReference type="Pfam" id="PF00266">
    <property type="entry name" value="Aminotran_5"/>
    <property type="match status" value="2"/>
</dbReference>
<keyword evidence="4" id="KW-1185">Reference proteome</keyword>
<dbReference type="EMBL" id="QDDR01000011">
    <property type="protein sequence ID" value="PVE45932.1"/>
    <property type="molecule type" value="Genomic_DNA"/>
</dbReference>
<keyword evidence="1" id="KW-0663">Pyridoxal phosphate</keyword>
<evidence type="ECO:0000259" key="2">
    <source>
        <dbReference type="Pfam" id="PF00266"/>
    </source>
</evidence>
<comment type="caution">
    <text evidence="3">The sequence shown here is derived from an EMBL/GenBank/DDBJ whole genome shotgun (WGS) entry which is preliminary data.</text>
</comment>
<dbReference type="InterPro" id="IPR015424">
    <property type="entry name" value="PyrdxlP-dep_Trfase"/>
</dbReference>